<keyword evidence="3" id="KW-1185">Reference proteome</keyword>
<reference evidence="2 3" key="1">
    <citation type="submission" date="2021-04" db="EMBL/GenBank/DDBJ databases">
        <title>Magnetospirillum sulfuroxidans sp. nov., a facultative chemolithoautotrophic sulfur-oxidizing alphaproteobacterium isolated from freshwater sediment and proposals for Paramagetospirillum gen. nov., and Magnetospirillaceae fam. nov.</title>
        <authorList>
            <person name="Koziaeva V."/>
            <person name="Geelhoed J.S."/>
            <person name="Sorokin D.Y."/>
            <person name="Grouzdev D.S."/>
        </authorList>
    </citation>
    <scope>NUCLEOTIDE SEQUENCE [LARGE SCALE GENOMIC DNA]</scope>
    <source>
        <strain evidence="2 3">J10</strain>
    </source>
</reference>
<dbReference type="InterPro" id="IPR036514">
    <property type="entry name" value="SGNH_hydro_sf"/>
</dbReference>
<comment type="caution">
    <text evidence="2">The sequence shown here is derived from an EMBL/GenBank/DDBJ whole genome shotgun (WGS) entry which is preliminary data.</text>
</comment>
<dbReference type="EMBL" id="JAGTUF010000003">
    <property type="protein sequence ID" value="MBR9971261.1"/>
    <property type="molecule type" value="Genomic_DNA"/>
</dbReference>
<evidence type="ECO:0000313" key="2">
    <source>
        <dbReference type="EMBL" id="MBR9971261.1"/>
    </source>
</evidence>
<organism evidence="2 3">
    <name type="scientific">Magnetospirillum sulfuroxidans</name>
    <dbReference type="NCBI Taxonomy" id="611300"/>
    <lineage>
        <taxon>Bacteria</taxon>
        <taxon>Pseudomonadati</taxon>
        <taxon>Pseudomonadota</taxon>
        <taxon>Alphaproteobacteria</taxon>
        <taxon>Rhodospirillales</taxon>
        <taxon>Rhodospirillaceae</taxon>
        <taxon>Magnetospirillum</taxon>
    </lineage>
</organism>
<evidence type="ECO:0000259" key="1">
    <source>
        <dbReference type="Pfam" id="PF13472"/>
    </source>
</evidence>
<dbReference type="PANTHER" id="PTHR30383">
    <property type="entry name" value="THIOESTERASE 1/PROTEASE 1/LYSOPHOSPHOLIPASE L1"/>
    <property type="match status" value="1"/>
</dbReference>
<dbReference type="Gene3D" id="3.40.50.1110">
    <property type="entry name" value="SGNH hydrolase"/>
    <property type="match status" value="1"/>
</dbReference>
<dbReference type="InterPro" id="IPR013830">
    <property type="entry name" value="SGNH_hydro"/>
</dbReference>
<evidence type="ECO:0000313" key="3">
    <source>
        <dbReference type="Proteomes" id="UP000680714"/>
    </source>
</evidence>
<sequence length="199" mass="21648">MAMRICFFGDSFVNGCGDPAMLGWVGRVCARQGQGGHDLTLYNLGIRGDTSRDVLARWVAEAESRLKAHPNRRLVFSFGANDAAQNVPRAISLDHTARILRAALAFAPTLMIGPAPIADDDVSDDRVASLCPHMASLCHSLGIAYLPVHARLRQSSAWMEEARAQDGAHPAIGGYTALATLVEDWPHWQAWFQSSPISR</sequence>
<name>A0ABS5IA03_9PROT</name>
<dbReference type="Pfam" id="PF13472">
    <property type="entry name" value="Lipase_GDSL_2"/>
    <property type="match status" value="1"/>
</dbReference>
<dbReference type="InterPro" id="IPR051532">
    <property type="entry name" value="Ester_Hydrolysis_Enzymes"/>
</dbReference>
<dbReference type="Proteomes" id="UP000680714">
    <property type="component" value="Unassembled WGS sequence"/>
</dbReference>
<accession>A0ABS5IA03</accession>
<proteinExistence type="predicted"/>
<dbReference type="RefSeq" id="WP_211546841.1">
    <property type="nucleotide sequence ID" value="NZ_JAGTUF010000003.1"/>
</dbReference>
<feature type="domain" description="SGNH hydrolase-type esterase" evidence="1">
    <location>
        <begin position="7"/>
        <end position="176"/>
    </location>
</feature>
<dbReference type="SUPFAM" id="SSF52266">
    <property type="entry name" value="SGNH hydrolase"/>
    <property type="match status" value="1"/>
</dbReference>
<protein>
    <submittedName>
        <fullName evidence="2">GDSL family lipase</fullName>
    </submittedName>
</protein>
<gene>
    <name evidence="2" type="ORF">KEC16_06005</name>
</gene>